<dbReference type="PANTHER" id="PTHR11846">
    <property type="entry name" value="ADENYLOSUCCINATE SYNTHETASE"/>
    <property type="match status" value="1"/>
</dbReference>
<comment type="cofactor">
    <cofactor evidence="1">
        <name>Mg(2+)</name>
        <dbReference type="ChEBI" id="CHEBI:18420"/>
    </cofactor>
</comment>
<dbReference type="Gene3D" id="3.90.170.10">
    <property type="entry name" value="Adenylosuccinate Synthetase, subunit A, domain 3"/>
    <property type="match status" value="1"/>
</dbReference>
<dbReference type="FunFam" id="3.90.170.10:FF:000001">
    <property type="entry name" value="Adenylosuccinate synthetase"/>
    <property type="match status" value="1"/>
</dbReference>
<proteinExistence type="inferred from homology"/>
<dbReference type="Gene3D" id="3.40.440.10">
    <property type="entry name" value="Adenylosuccinate Synthetase, subunit A, domain 1"/>
    <property type="match status" value="1"/>
</dbReference>
<dbReference type="FunFam" id="1.10.300.10:FF:000001">
    <property type="entry name" value="Adenylosuccinate synthetase"/>
    <property type="match status" value="1"/>
</dbReference>
<dbReference type="GO" id="GO:0044208">
    <property type="term" value="P:'de novo' AMP biosynthetic process"/>
    <property type="evidence" value="ECO:0007669"/>
    <property type="project" value="TreeGrafter"/>
</dbReference>
<dbReference type="NCBIfam" id="NF002223">
    <property type="entry name" value="PRK01117.1"/>
    <property type="match status" value="1"/>
</dbReference>
<evidence type="ECO:0000256" key="3">
    <source>
        <dbReference type="ARBA" id="ARBA00022598"/>
    </source>
</evidence>
<evidence type="ECO:0000256" key="7">
    <source>
        <dbReference type="ARBA" id="ARBA00022842"/>
    </source>
</evidence>
<sequence length="433" mass="47073">MANVVVVGTQWGDEGKGKIVDLLTGYADYVVRFQGGNNAGHTLVVDGKKFVFHLIPSGILNKDKKCFIGNGVVLDPVVLLDEMAGLGTQDLTVTPDRLSISENTHLIMPYHKQLDLSSEAHMEEGKKIGTTGRGIGPCYGDKILRKGIKVGELRDEELFKDKLRDNIREKNLILGDGGPGPLSFDEIYGQFMGYAEKLIPFITNVSVELDKGRRAGKNILFEGAQGTQLDIDHGTYPFVTSSNTVSGGACIGSGIGPVYIDAVVGILKAYTTRVGEGPFPTELFDDTGEAIQKKGGEFGATTGRKRRCGWLDGVVARDAVRLNGITGLALTKLDVLSGQEKLKIATSYRDGDEELFAMPGNIRQTSRLQPVYEEVPGWVEEIDQVVSADDLPAKARDYIKRIEEITETPANIISIGPGREQTIMLKNPFEVND</sequence>
<dbReference type="InterPro" id="IPR042110">
    <property type="entry name" value="Adenylosuccinate_synth_dom2"/>
</dbReference>
<keyword evidence="3 9" id="KW-0436">Ligase</keyword>
<dbReference type="CDD" id="cd03108">
    <property type="entry name" value="AdSS"/>
    <property type="match status" value="1"/>
</dbReference>
<accession>A0A3B0VGF2</accession>
<dbReference type="GO" id="GO:0046040">
    <property type="term" value="P:IMP metabolic process"/>
    <property type="evidence" value="ECO:0007669"/>
    <property type="project" value="TreeGrafter"/>
</dbReference>
<dbReference type="GO" id="GO:0005525">
    <property type="term" value="F:GTP binding"/>
    <property type="evidence" value="ECO:0007669"/>
    <property type="project" value="UniProtKB-KW"/>
</dbReference>
<dbReference type="PANTHER" id="PTHR11846:SF0">
    <property type="entry name" value="ADENYLOSUCCINATE SYNTHETASE"/>
    <property type="match status" value="1"/>
</dbReference>
<organism evidence="9">
    <name type="scientific">hydrothermal vent metagenome</name>
    <dbReference type="NCBI Taxonomy" id="652676"/>
    <lineage>
        <taxon>unclassified sequences</taxon>
        <taxon>metagenomes</taxon>
        <taxon>ecological metagenomes</taxon>
    </lineage>
</organism>
<dbReference type="Gene3D" id="1.10.300.10">
    <property type="entry name" value="Adenylosuccinate Synthetase, subunit A, domain 2"/>
    <property type="match status" value="1"/>
</dbReference>
<dbReference type="InterPro" id="IPR027417">
    <property type="entry name" value="P-loop_NTPase"/>
</dbReference>
<dbReference type="SMART" id="SM00788">
    <property type="entry name" value="Adenylsucc_synt"/>
    <property type="match status" value="1"/>
</dbReference>
<evidence type="ECO:0000256" key="6">
    <source>
        <dbReference type="ARBA" id="ARBA00022755"/>
    </source>
</evidence>
<dbReference type="NCBIfam" id="TIGR00184">
    <property type="entry name" value="purA"/>
    <property type="match status" value="1"/>
</dbReference>
<dbReference type="InterPro" id="IPR001114">
    <property type="entry name" value="Adenylosuccinate_synthetase"/>
</dbReference>
<comment type="subunit">
    <text evidence="2">Homodimer.</text>
</comment>
<dbReference type="EMBL" id="UOEX01000210">
    <property type="protein sequence ID" value="VAW37387.1"/>
    <property type="molecule type" value="Genomic_DNA"/>
</dbReference>
<protein>
    <submittedName>
        <fullName evidence="9">Adenylosuccinate synthetase</fullName>
        <ecNumber evidence="9">6.3.4.4</ecNumber>
    </submittedName>
</protein>
<dbReference type="InterPro" id="IPR042109">
    <property type="entry name" value="Adenylosuccinate_synth_dom1"/>
</dbReference>
<dbReference type="GO" id="GO:0004019">
    <property type="term" value="F:adenylosuccinate synthase activity"/>
    <property type="evidence" value="ECO:0007669"/>
    <property type="project" value="UniProtKB-EC"/>
</dbReference>
<dbReference type="Pfam" id="PF00709">
    <property type="entry name" value="Adenylsucc_synt"/>
    <property type="match status" value="1"/>
</dbReference>
<dbReference type="EC" id="6.3.4.4" evidence="9"/>
<dbReference type="InterPro" id="IPR033128">
    <property type="entry name" value="Adenylosuccin_syn_Lys_AS"/>
</dbReference>
<evidence type="ECO:0000313" key="9">
    <source>
        <dbReference type="EMBL" id="VAW37387.1"/>
    </source>
</evidence>
<evidence type="ECO:0000256" key="5">
    <source>
        <dbReference type="ARBA" id="ARBA00022741"/>
    </source>
</evidence>
<reference evidence="9" key="1">
    <citation type="submission" date="2018-06" db="EMBL/GenBank/DDBJ databases">
        <authorList>
            <person name="Zhirakovskaya E."/>
        </authorList>
    </citation>
    <scope>NUCLEOTIDE SEQUENCE</scope>
</reference>
<keyword evidence="7" id="KW-0460">Magnesium</keyword>
<evidence type="ECO:0000256" key="4">
    <source>
        <dbReference type="ARBA" id="ARBA00022723"/>
    </source>
</evidence>
<dbReference type="PROSITE" id="PS00513">
    <property type="entry name" value="ADENYLOSUCCIN_SYN_2"/>
    <property type="match status" value="1"/>
</dbReference>
<dbReference type="SUPFAM" id="SSF52540">
    <property type="entry name" value="P-loop containing nucleoside triphosphate hydrolases"/>
    <property type="match status" value="1"/>
</dbReference>
<dbReference type="InterPro" id="IPR042111">
    <property type="entry name" value="Adenylosuccinate_synth_dom3"/>
</dbReference>
<dbReference type="PROSITE" id="PS01266">
    <property type="entry name" value="ADENYLOSUCCIN_SYN_1"/>
    <property type="match status" value="1"/>
</dbReference>
<keyword evidence="6" id="KW-0658">Purine biosynthesis</keyword>
<keyword evidence="5" id="KW-0547">Nucleotide-binding</keyword>
<keyword evidence="4" id="KW-0479">Metal-binding</keyword>
<gene>
    <name evidence="9" type="ORF">MNBD_DELTA03-168</name>
</gene>
<dbReference type="AlphaFoldDB" id="A0A3B0VGF2"/>
<dbReference type="GO" id="GO:0005737">
    <property type="term" value="C:cytoplasm"/>
    <property type="evidence" value="ECO:0007669"/>
    <property type="project" value="TreeGrafter"/>
</dbReference>
<evidence type="ECO:0000256" key="1">
    <source>
        <dbReference type="ARBA" id="ARBA00001946"/>
    </source>
</evidence>
<name>A0A3B0VGF2_9ZZZZ</name>
<dbReference type="GO" id="GO:0046872">
    <property type="term" value="F:metal ion binding"/>
    <property type="evidence" value="ECO:0007669"/>
    <property type="project" value="UniProtKB-KW"/>
</dbReference>
<keyword evidence="8" id="KW-0342">GTP-binding</keyword>
<dbReference type="InterPro" id="IPR018220">
    <property type="entry name" value="Adenylosuccin_syn_GTP-bd"/>
</dbReference>
<evidence type="ECO:0000256" key="2">
    <source>
        <dbReference type="ARBA" id="ARBA00011738"/>
    </source>
</evidence>
<dbReference type="HAMAP" id="MF_00011">
    <property type="entry name" value="Adenylosucc_synth"/>
    <property type="match status" value="1"/>
</dbReference>
<evidence type="ECO:0000256" key="8">
    <source>
        <dbReference type="ARBA" id="ARBA00023134"/>
    </source>
</evidence>